<dbReference type="OrthoDB" id="668669at2"/>
<keyword evidence="2" id="KW-1185">Reference proteome</keyword>
<gene>
    <name evidence="1" type="ORF">FAM09_30385</name>
</gene>
<dbReference type="EMBL" id="STFF01000017">
    <property type="protein sequence ID" value="THU30212.1"/>
    <property type="molecule type" value="Genomic_DNA"/>
</dbReference>
<comment type="caution">
    <text evidence="1">The sequence shown here is derived from an EMBL/GenBank/DDBJ whole genome shotgun (WGS) entry which is preliminary data.</text>
</comment>
<dbReference type="SUPFAM" id="SSF159238">
    <property type="entry name" value="SO1590-like"/>
    <property type="match status" value="1"/>
</dbReference>
<dbReference type="AlphaFoldDB" id="A0A4S8HCG7"/>
<proteinExistence type="predicted"/>
<name>A0A4S8HCG7_9BACT</name>
<dbReference type="Proteomes" id="UP000306918">
    <property type="component" value="Unassembled WGS sequence"/>
</dbReference>
<evidence type="ECO:0000313" key="2">
    <source>
        <dbReference type="Proteomes" id="UP000306918"/>
    </source>
</evidence>
<sequence length="181" mass="19848">MNNKFFRVISCLIVIVLGCQKDYNGAGKLALNNPEFNSTRTAGAIQIAGVGFFDAIDACNSAGQGASYALNLTGDLEGCHYFFVEEFDCSPSGTYREEGRELFVGMYKGEPGTFWTTYKFEAKYEGCAPDGSYIGAEILGRCQHPIVEGSGTGVFEGVTGRLDFKDDIEAENFPYRGHFRF</sequence>
<accession>A0A4S8HCG7</accession>
<evidence type="ECO:0000313" key="1">
    <source>
        <dbReference type="EMBL" id="THU30212.1"/>
    </source>
</evidence>
<dbReference type="PROSITE" id="PS51257">
    <property type="entry name" value="PROKAR_LIPOPROTEIN"/>
    <property type="match status" value="1"/>
</dbReference>
<dbReference type="InterPro" id="IPR023159">
    <property type="entry name" value="SO1590-like_sf"/>
</dbReference>
<protein>
    <recommendedName>
        <fullName evidence="3">DUF3224 domain-containing protein</fullName>
    </recommendedName>
</protein>
<reference evidence="1 2" key="1">
    <citation type="submission" date="2019-04" db="EMBL/GenBank/DDBJ databases">
        <title>Niastella caeni sp. nov., isolated from activated sludge.</title>
        <authorList>
            <person name="Sheng M."/>
        </authorList>
    </citation>
    <scope>NUCLEOTIDE SEQUENCE [LARGE SCALE GENOMIC DNA]</scope>
    <source>
        <strain evidence="1 2">HX-2-15</strain>
    </source>
</reference>
<dbReference type="RefSeq" id="WP_136580944.1">
    <property type="nucleotide sequence ID" value="NZ_STFF01000017.1"/>
</dbReference>
<organism evidence="1 2">
    <name type="scientific">Niastella caeni</name>
    <dbReference type="NCBI Taxonomy" id="2569763"/>
    <lineage>
        <taxon>Bacteria</taxon>
        <taxon>Pseudomonadati</taxon>
        <taxon>Bacteroidota</taxon>
        <taxon>Chitinophagia</taxon>
        <taxon>Chitinophagales</taxon>
        <taxon>Chitinophagaceae</taxon>
        <taxon>Niastella</taxon>
    </lineage>
</organism>
<evidence type="ECO:0008006" key="3">
    <source>
        <dbReference type="Google" id="ProtNLM"/>
    </source>
</evidence>